<keyword evidence="2" id="KW-0053">Apoptosis</keyword>
<feature type="domain" description="DED" evidence="4">
    <location>
        <begin position="52"/>
        <end position="130"/>
    </location>
</feature>
<gene>
    <name evidence="6" type="ORF">AGOR_G00059740</name>
</gene>
<dbReference type="Gene3D" id="1.10.533.10">
    <property type="entry name" value="Death Domain, Fas"/>
    <property type="match status" value="2"/>
</dbReference>
<dbReference type="SUPFAM" id="SSF52129">
    <property type="entry name" value="Caspase-like"/>
    <property type="match status" value="1"/>
</dbReference>
<dbReference type="InterPro" id="IPR029030">
    <property type="entry name" value="Caspase-like_dom_sf"/>
</dbReference>
<dbReference type="AlphaFoldDB" id="A0A8T3DV14"/>
<dbReference type="InterPro" id="IPR001309">
    <property type="entry name" value="Pept_C14_p20"/>
</dbReference>
<feature type="domain" description="Caspase family p20" evidence="5">
    <location>
        <begin position="225"/>
        <end position="321"/>
    </location>
</feature>
<evidence type="ECO:0000259" key="4">
    <source>
        <dbReference type="PROSITE" id="PS50168"/>
    </source>
</evidence>
<dbReference type="GO" id="GO:0004197">
    <property type="term" value="F:cysteine-type endopeptidase activity"/>
    <property type="evidence" value="ECO:0007669"/>
    <property type="project" value="InterPro"/>
</dbReference>
<evidence type="ECO:0008006" key="8">
    <source>
        <dbReference type="Google" id="ProtNLM"/>
    </source>
</evidence>
<dbReference type="InterPro" id="IPR011600">
    <property type="entry name" value="Pept_C14_caspase"/>
</dbReference>
<comment type="caution">
    <text evidence="6">The sequence shown here is derived from an EMBL/GenBank/DDBJ whole genome shotgun (WGS) entry which is preliminary data.</text>
</comment>
<dbReference type="FunFam" id="1.10.533.10:FF:000016">
    <property type="entry name" value="CASP8 and FADD-like apoptosis regulator"/>
    <property type="match status" value="1"/>
</dbReference>
<proteinExistence type="inferred from homology"/>
<dbReference type="PROSITE" id="PS50208">
    <property type="entry name" value="CASPASE_P20"/>
    <property type="match status" value="1"/>
</dbReference>
<dbReference type="PANTHER" id="PTHR48169">
    <property type="entry name" value="DED DOMAIN-CONTAINING PROTEIN"/>
    <property type="match status" value="1"/>
</dbReference>
<dbReference type="Pfam" id="PF01335">
    <property type="entry name" value="DED"/>
    <property type="match status" value="1"/>
</dbReference>
<protein>
    <recommendedName>
        <fullName evidence="8">CASP8 and FADD-like apoptosis regulator</fullName>
    </recommendedName>
</protein>
<evidence type="ECO:0000256" key="3">
    <source>
        <dbReference type="ARBA" id="ARBA00022737"/>
    </source>
</evidence>
<dbReference type="GO" id="GO:0006915">
    <property type="term" value="P:apoptotic process"/>
    <property type="evidence" value="ECO:0007669"/>
    <property type="project" value="UniProtKB-KW"/>
</dbReference>
<keyword evidence="7" id="KW-1185">Reference proteome</keyword>
<evidence type="ECO:0000313" key="7">
    <source>
        <dbReference type="Proteomes" id="UP000829720"/>
    </source>
</evidence>
<accession>A0A8T3DV14</accession>
<dbReference type="Pfam" id="PF00656">
    <property type="entry name" value="Peptidase_C14"/>
    <property type="match status" value="1"/>
</dbReference>
<name>A0A8T3DV14_9TELE</name>
<evidence type="ECO:0000256" key="1">
    <source>
        <dbReference type="ARBA" id="ARBA00010134"/>
    </source>
</evidence>
<dbReference type="InterPro" id="IPR015917">
    <property type="entry name" value="Pept_C14A"/>
</dbReference>
<dbReference type="SMART" id="SM00031">
    <property type="entry name" value="DED"/>
    <property type="match status" value="1"/>
</dbReference>
<dbReference type="SMART" id="SM00115">
    <property type="entry name" value="CASc"/>
    <property type="match status" value="1"/>
</dbReference>
<dbReference type="EMBL" id="JAERUA010000005">
    <property type="protein sequence ID" value="KAI1899237.1"/>
    <property type="molecule type" value="Genomic_DNA"/>
</dbReference>
<comment type="similarity">
    <text evidence="1">Belongs to the peptidase C14A family.</text>
</comment>
<dbReference type="Proteomes" id="UP000829720">
    <property type="component" value="Unassembled WGS sequence"/>
</dbReference>
<dbReference type="InterPro" id="IPR011029">
    <property type="entry name" value="DEATH-like_dom_sf"/>
</dbReference>
<dbReference type="InterPro" id="IPR001875">
    <property type="entry name" value="DED_dom"/>
</dbReference>
<dbReference type="Gene3D" id="3.40.50.1460">
    <property type="match status" value="1"/>
</dbReference>
<dbReference type="GO" id="GO:0042981">
    <property type="term" value="P:regulation of apoptotic process"/>
    <property type="evidence" value="ECO:0007669"/>
    <property type="project" value="InterPro"/>
</dbReference>
<dbReference type="GO" id="GO:0005737">
    <property type="term" value="C:cytoplasm"/>
    <property type="evidence" value="ECO:0007669"/>
    <property type="project" value="UniProtKB-ARBA"/>
</dbReference>
<dbReference type="PANTHER" id="PTHR48169:SF3">
    <property type="entry name" value="CASP8 AND FADD LIKE APOPTOSIS REGULATOR"/>
    <property type="match status" value="1"/>
</dbReference>
<evidence type="ECO:0000256" key="2">
    <source>
        <dbReference type="ARBA" id="ARBA00022703"/>
    </source>
</evidence>
<organism evidence="6 7">
    <name type="scientific">Albula goreensis</name>
    <dbReference type="NCBI Taxonomy" id="1534307"/>
    <lineage>
        <taxon>Eukaryota</taxon>
        <taxon>Metazoa</taxon>
        <taxon>Chordata</taxon>
        <taxon>Craniata</taxon>
        <taxon>Vertebrata</taxon>
        <taxon>Euteleostomi</taxon>
        <taxon>Actinopterygii</taxon>
        <taxon>Neopterygii</taxon>
        <taxon>Teleostei</taxon>
        <taxon>Albuliformes</taxon>
        <taxon>Albulidae</taxon>
        <taxon>Albula</taxon>
    </lineage>
</organism>
<dbReference type="PROSITE" id="PS50168">
    <property type="entry name" value="DED"/>
    <property type="match status" value="1"/>
</dbReference>
<evidence type="ECO:0000259" key="5">
    <source>
        <dbReference type="PROSITE" id="PS50208"/>
    </source>
</evidence>
<dbReference type="SUPFAM" id="SSF47986">
    <property type="entry name" value="DEATH domain"/>
    <property type="match status" value="1"/>
</dbReference>
<dbReference type="GO" id="GO:0006508">
    <property type="term" value="P:proteolysis"/>
    <property type="evidence" value="ECO:0007669"/>
    <property type="project" value="InterPro"/>
</dbReference>
<dbReference type="OrthoDB" id="8816507at2759"/>
<keyword evidence="3" id="KW-0677">Repeat</keyword>
<sequence>MLTSKVDSGEVDRIFLLELMLRMRRFDILKKVLRTNKEEAERMMGMGCAVSEYRALMADVSEGMGKEDLNSLKFLLSDKLPRAQLDQATSFLDVIVELEIQDEVSQDKVDLIYECLRHVRRVDLAKKVKIYQTKAIGETSQSSNVVQKPMEKQQCLRKALSHTAASAPPAPSASWHWAPKTQAPENIKFAVPETGMRYCQATAETYMIKAEPRGVCVIIDCVGNDGDMLQDTFRRLHFMVILYKWLSVGDTLSILREMSRSGMHQKADAFICCILSRATHKDLLATESQGPGIHFDTIRQLFTSETCPLLAGKPKLFFIQSYSVPESNGCQGFRDEDLETDGPTVRHRMETVPTDADVFWSLCRTEAQQLENSKHQSVYMRYLCAALLKGQKRGMHLVDILTELNGVIYDHNQKHPQEMYHVSLRHTLRKNLFI</sequence>
<reference evidence="6" key="1">
    <citation type="submission" date="2021-01" db="EMBL/GenBank/DDBJ databases">
        <authorList>
            <person name="Zahm M."/>
            <person name="Roques C."/>
            <person name="Cabau C."/>
            <person name="Klopp C."/>
            <person name="Donnadieu C."/>
            <person name="Jouanno E."/>
            <person name="Lampietro C."/>
            <person name="Louis A."/>
            <person name="Herpin A."/>
            <person name="Echchiki A."/>
            <person name="Berthelot C."/>
            <person name="Parey E."/>
            <person name="Roest-Crollius H."/>
            <person name="Braasch I."/>
            <person name="Postlethwait J."/>
            <person name="Bobe J."/>
            <person name="Montfort J."/>
            <person name="Bouchez O."/>
            <person name="Begum T."/>
            <person name="Mejri S."/>
            <person name="Adams A."/>
            <person name="Chen W.-J."/>
            <person name="Guiguen Y."/>
        </authorList>
    </citation>
    <scope>NUCLEOTIDE SEQUENCE</scope>
    <source>
        <tissue evidence="6">Blood</tissue>
    </source>
</reference>
<evidence type="ECO:0000313" key="6">
    <source>
        <dbReference type="EMBL" id="KAI1899237.1"/>
    </source>
</evidence>